<evidence type="ECO:0000313" key="1">
    <source>
        <dbReference type="EMBL" id="MBS2101112.1"/>
    </source>
</evidence>
<protein>
    <submittedName>
        <fullName evidence="1">Uncharacterized protein</fullName>
    </submittedName>
</protein>
<keyword evidence="2" id="KW-1185">Reference proteome</keyword>
<organism evidence="1 2">
    <name type="scientific">Carboxylicivirga linearis</name>
    <dbReference type="NCBI Taxonomy" id="1628157"/>
    <lineage>
        <taxon>Bacteria</taxon>
        <taxon>Pseudomonadati</taxon>
        <taxon>Bacteroidota</taxon>
        <taxon>Bacteroidia</taxon>
        <taxon>Marinilabiliales</taxon>
        <taxon>Marinilabiliaceae</taxon>
        <taxon>Carboxylicivirga</taxon>
    </lineage>
</organism>
<dbReference type="RefSeq" id="WP_212220268.1">
    <property type="nucleotide sequence ID" value="NZ_JAGUCO010000040.1"/>
</dbReference>
<proteinExistence type="predicted"/>
<dbReference type="Proteomes" id="UP000708576">
    <property type="component" value="Unassembled WGS sequence"/>
</dbReference>
<name>A0ABS5K1S2_9BACT</name>
<dbReference type="EMBL" id="JAGUCO010000040">
    <property type="protein sequence ID" value="MBS2101112.1"/>
    <property type="molecule type" value="Genomic_DNA"/>
</dbReference>
<accession>A0ABS5K1S2</accession>
<sequence length="59" mass="6804">GDRRAKKEQVAVMAKLFDVEEKELMTLWLASQINELINSNIFAIEALELVLKKQKEMAK</sequence>
<evidence type="ECO:0000313" key="2">
    <source>
        <dbReference type="Proteomes" id="UP000708576"/>
    </source>
</evidence>
<feature type="non-terminal residue" evidence="1">
    <location>
        <position position="1"/>
    </location>
</feature>
<reference evidence="1 2" key="1">
    <citation type="journal article" date="2015" name="Int. J. Syst. Evol. Microbiol.">
        <title>Carboxylicivirga linearis sp. nov., isolated from a sea cucumber culture pond.</title>
        <authorList>
            <person name="Wang F.Q."/>
            <person name="Zhou Y.X."/>
            <person name="Lin X.Z."/>
            <person name="Chen G.J."/>
            <person name="Du Z.J."/>
        </authorList>
    </citation>
    <scope>NUCLEOTIDE SEQUENCE [LARGE SCALE GENOMIC DNA]</scope>
    <source>
        <strain evidence="1 2">FB218</strain>
    </source>
</reference>
<gene>
    <name evidence="1" type="ORF">KEM10_22695</name>
</gene>
<comment type="caution">
    <text evidence="1">The sequence shown here is derived from an EMBL/GenBank/DDBJ whole genome shotgun (WGS) entry which is preliminary data.</text>
</comment>